<evidence type="ECO:0000256" key="1">
    <source>
        <dbReference type="ARBA" id="ARBA00023172"/>
    </source>
</evidence>
<dbReference type="Gene3D" id="1.10.443.10">
    <property type="entry name" value="Intergrase catalytic core"/>
    <property type="match status" value="1"/>
</dbReference>
<keyword evidence="1" id="KW-0233">DNA recombination</keyword>
<dbReference type="InterPro" id="IPR011010">
    <property type="entry name" value="DNA_brk_join_enz"/>
</dbReference>
<dbReference type="EMBL" id="VORO01000003">
    <property type="protein sequence ID" value="TXD90607.1"/>
    <property type="molecule type" value="Genomic_DNA"/>
</dbReference>
<proteinExistence type="predicted"/>
<dbReference type="InterPro" id="IPR002104">
    <property type="entry name" value="Integrase_catalytic"/>
</dbReference>
<evidence type="ECO:0000259" key="2">
    <source>
        <dbReference type="Pfam" id="PF00589"/>
    </source>
</evidence>
<accession>A0A5C6ZMH4</accession>
<name>A0A5C6ZMH4_9FLAO</name>
<comment type="caution">
    <text evidence="3">The sequence shown here is derived from an EMBL/GenBank/DDBJ whole genome shotgun (WGS) entry which is preliminary data.</text>
</comment>
<protein>
    <submittedName>
        <fullName evidence="3">Tyrosine-type recombinase/integrase</fullName>
    </submittedName>
</protein>
<dbReference type="Proteomes" id="UP000321578">
    <property type="component" value="Unassembled WGS sequence"/>
</dbReference>
<reference evidence="3 4" key="1">
    <citation type="submission" date="2019-08" db="EMBL/GenBank/DDBJ databases">
        <title>Genomes of Subsaximicrobium wynnwilliamsii strains.</title>
        <authorList>
            <person name="Bowman J.P."/>
        </authorList>
    </citation>
    <scope>NUCLEOTIDE SEQUENCE [LARGE SCALE GENOMIC DNA]</scope>
    <source>
        <strain evidence="3 4">2-80-2</strain>
    </source>
</reference>
<dbReference type="GO" id="GO:0006310">
    <property type="term" value="P:DNA recombination"/>
    <property type="evidence" value="ECO:0007669"/>
    <property type="project" value="UniProtKB-KW"/>
</dbReference>
<dbReference type="InterPro" id="IPR013762">
    <property type="entry name" value="Integrase-like_cat_sf"/>
</dbReference>
<dbReference type="GO" id="GO:0015074">
    <property type="term" value="P:DNA integration"/>
    <property type="evidence" value="ECO:0007669"/>
    <property type="project" value="InterPro"/>
</dbReference>
<dbReference type="SUPFAM" id="SSF56349">
    <property type="entry name" value="DNA breaking-rejoining enzymes"/>
    <property type="match status" value="1"/>
</dbReference>
<sequence>MVFDIVTQTEGSETQYKKIKNFNRYINDHIKRIAKANELPEDCSFYWARHSFATNSIRKGASMEFISEALNHSDLNVTKNYFAGFEDKAKKEFANSLLDF</sequence>
<dbReference type="GO" id="GO:0003677">
    <property type="term" value="F:DNA binding"/>
    <property type="evidence" value="ECO:0007669"/>
    <property type="project" value="InterPro"/>
</dbReference>
<evidence type="ECO:0000313" key="4">
    <source>
        <dbReference type="Proteomes" id="UP000321578"/>
    </source>
</evidence>
<dbReference type="Pfam" id="PF00589">
    <property type="entry name" value="Phage_integrase"/>
    <property type="match status" value="1"/>
</dbReference>
<organism evidence="3 4">
    <name type="scientific">Subsaximicrobium wynnwilliamsii</name>
    <dbReference type="NCBI Taxonomy" id="291179"/>
    <lineage>
        <taxon>Bacteria</taxon>
        <taxon>Pseudomonadati</taxon>
        <taxon>Bacteroidota</taxon>
        <taxon>Flavobacteriia</taxon>
        <taxon>Flavobacteriales</taxon>
        <taxon>Flavobacteriaceae</taxon>
        <taxon>Subsaximicrobium</taxon>
    </lineage>
</organism>
<dbReference type="OrthoDB" id="1094492at2"/>
<evidence type="ECO:0000313" key="3">
    <source>
        <dbReference type="EMBL" id="TXD90607.1"/>
    </source>
</evidence>
<keyword evidence="4" id="KW-1185">Reference proteome</keyword>
<dbReference type="AlphaFoldDB" id="A0A5C6ZMH4"/>
<feature type="domain" description="Tyr recombinase" evidence="2">
    <location>
        <begin position="24"/>
        <end position="83"/>
    </location>
</feature>
<gene>
    <name evidence="3" type="ORF">ESY86_04360</name>
</gene>